<feature type="compositionally biased region" description="Polar residues" evidence="1">
    <location>
        <begin position="192"/>
        <end position="210"/>
    </location>
</feature>
<dbReference type="AlphaFoldDB" id="A0A9W8A8X8"/>
<protein>
    <submittedName>
        <fullName evidence="2">Uncharacterized protein</fullName>
    </submittedName>
</protein>
<evidence type="ECO:0000313" key="2">
    <source>
        <dbReference type="EMBL" id="KAJ1923322.1"/>
    </source>
</evidence>
<feature type="region of interest" description="Disordered" evidence="1">
    <location>
        <begin position="29"/>
        <end position="68"/>
    </location>
</feature>
<name>A0A9W8A8X8_9FUNG</name>
<comment type="caution">
    <text evidence="2">The sequence shown here is derived from an EMBL/GenBank/DDBJ whole genome shotgun (WGS) entry which is preliminary data.</text>
</comment>
<accession>A0A9W8A8X8</accession>
<dbReference type="EMBL" id="JANBPT010000341">
    <property type="protein sequence ID" value="KAJ1923322.1"/>
    <property type="molecule type" value="Genomic_DNA"/>
</dbReference>
<proteinExistence type="predicted"/>
<dbReference type="Proteomes" id="UP001150569">
    <property type="component" value="Unassembled WGS sequence"/>
</dbReference>
<organism evidence="2 3">
    <name type="scientific">Tieghemiomyces parasiticus</name>
    <dbReference type="NCBI Taxonomy" id="78921"/>
    <lineage>
        <taxon>Eukaryota</taxon>
        <taxon>Fungi</taxon>
        <taxon>Fungi incertae sedis</taxon>
        <taxon>Zoopagomycota</taxon>
        <taxon>Kickxellomycotina</taxon>
        <taxon>Dimargaritomycetes</taxon>
        <taxon>Dimargaritales</taxon>
        <taxon>Dimargaritaceae</taxon>
        <taxon>Tieghemiomyces</taxon>
    </lineage>
</organism>
<reference evidence="2" key="1">
    <citation type="submission" date="2022-07" db="EMBL/GenBank/DDBJ databases">
        <title>Phylogenomic reconstructions and comparative analyses of Kickxellomycotina fungi.</title>
        <authorList>
            <person name="Reynolds N.K."/>
            <person name="Stajich J.E."/>
            <person name="Barry K."/>
            <person name="Grigoriev I.V."/>
            <person name="Crous P."/>
            <person name="Smith M.E."/>
        </authorList>
    </citation>
    <scope>NUCLEOTIDE SEQUENCE</scope>
    <source>
        <strain evidence="2">RSA 861</strain>
    </source>
</reference>
<feature type="region of interest" description="Disordered" evidence="1">
    <location>
        <begin position="133"/>
        <end position="240"/>
    </location>
</feature>
<dbReference type="OrthoDB" id="10359606at2759"/>
<feature type="compositionally biased region" description="Basic residues" evidence="1">
    <location>
        <begin position="133"/>
        <end position="143"/>
    </location>
</feature>
<feature type="compositionally biased region" description="Polar residues" evidence="1">
    <location>
        <begin position="149"/>
        <end position="178"/>
    </location>
</feature>
<keyword evidence="3" id="KW-1185">Reference proteome</keyword>
<feature type="region of interest" description="Disordered" evidence="1">
    <location>
        <begin position="299"/>
        <end position="339"/>
    </location>
</feature>
<sequence>MANSGPAKDADDRWLTSYQLQYTWKVRDPTPAANASTAHRSDQQGADRPGAHLATDAGPPIPDIMGSPARHVHYNVCARTVAGKGPSDNPPANQPCAWVDEDAACGKGATAVDKVDDGSDNVARSKGRHYVILKGKRAPRYRQRPLAPSRQTIKASNVSRSESQATKSATPTLTTQLDGRSPSDEEAGLDSSYHTPTASSPALGTESYQASPRFPPGPPHVLPSERPLQPPPPSANQLGATPTVLVTDKPLLPSLRDHIQRNRVQIDRNALVVDELTERVTQFIHRVETHRRGNVVRETSATTRPPPVTTDGISVGPEHPRQATVPDIPSPSGRSAESQIHTLAHEAGEAIRVLRFALTPPLRS</sequence>
<gene>
    <name evidence="2" type="ORF">IWQ60_005955</name>
</gene>
<evidence type="ECO:0000256" key="1">
    <source>
        <dbReference type="SAM" id="MobiDB-lite"/>
    </source>
</evidence>
<evidence type="ECO:0000313" key="3">
    <source>
        <dbReference type="Proteomes" id="UP001150569"/>
    </source>
</evidence>